<evidence type="ECO:0000259" key="7">
    <source>
        <dbReference type="Pfam" id="PF03176"/>
    </source>
</evidence>
<keyword evidence="2" id="KW-1003">Cell membrane</keyword>
<proteinExistence type="predicted"/>
<keyword evidence="9" id="KW-1185">Reference proteome</keyword>
<organism evidence="8 9">
    <name type="scientific">Nitrogeniibacter mangrovi</name>
    <dbReference type="NCBI Taxonomy" id="2016596"/>
    <lineage>
        <taxon>Bacteria</taxon>
        <taxon>Pseudomonadati</taxon>
        <taxon>Pseudomonadota</taxon>
        <taxon>Betaproteobacteria</taxon>
        <taxon>Rhodocyclales</taxon>
        <taxon>Zoogloeaceae</taxon>
        <taxon>Nitrogeniibacter</taxon>
    </lineage>
</organism>
<evidence type="ECO:0000256" key="4">
    <source>
        <dbReference type="ARBA" id="ARBA00022989"/>
    </source>
</evidence>
<feature type="transmembrane region" description="Helical" evidence="6">
    <location>
        <begin position="319"/>
        <end position="345"/>
    </location>
</feature>
<keyword evidence="3 6" id="KW-0812">Transmembrane</keyword>
<dbReference type="InterPro" id="IPR050545">
    <property type="entry name" value="Mycobact_MmpL"/>
</dbReference>
<protein>
    <submittedName>
        <fullName evidence="8">MMPL family transporter</fullName>
    </submittedName>
</protein>
<evidence type="ECO:0000256" key="6">
    <source>
        <dbReference type="SAM" id="Phobius"/>
    </source>
</evidence>
<accession>A0A6C1B5N8</accession>
<feature type="transmembrane region" description="Helical" evidence="6">
    <location>
        <begin position="755"/>
        <end position="779"/>
    </location>
</feature>
<dbReference type="GO" id="GO:0005886">
    <property type="term" value="C:plasma membrane"/>
    <property type="evidence" value="ECO:0007669"/>
    <property type="project" value="UniProtKB-SubCell"/>
</dbReference>
<evidence type="ECO:0000256" key="5">
    <source>
        <dbReference type="ARBA" id="ARBA00023136"/>
    </source>
</evidence>
<feature type="transmembrane region" description="Helical" evidence="6">
    <location>
        <begin position="719"/>
        <end position="743"/>
    </location>
</feature>
<dbReference type="PANTHER" id="PTHR33406">
    <property type="entry name" value="MEMBRANE PROTEIN MJ1562-RELATED"/>
    <property type="match status" value="1"/>
</dbReference>
<feature type="transmembrane region" description="Helical" evidence="6">
    <location>
        <begin position="625"/>
        <end position="645"/>
    </location>
</feature>
<feature type="domain" description="Membrane transport protein MMPL" evidence="7">
    <location>
        <begin position="451"/>
        <end position="779"/>
    </location>
</feature>
<dbReference type="PANTHER" id="PTHR33406:SF10">
    <property type="entry name" value="SSD DOMAIN-CONTAINING PROTEIN"/>
    <property type="match status" value="1"/>
</dbReference>
<feature type="transmembrane region" description="Helical" evidence="6">
    <location>
        <begin position="680"/>
        <end position="699"/>
    </location>
</feature>
<keyword evidence="4 6" id="KW-1133">Transmembrane helix</keyword>
<feature type="transmembrane region" description="Helical" evidence="6">
    <location>
        <begin position="221"/>
        <end position="243"/>
    </location>
</feature>
<feature type="transmembrane region" description="Helical" evidence="6">
    <location>
        <begin position="351"/>
        <end position="377"/>
    </location>
</feature>
<dbReference type="EMBL" id="CP048836">
    <property type="protein sequence ID" value="QID18359.1"/>
    <property type="molecule type" value="Genomic_DNA"/>
</dbReference>
<feature type="transmembrane region" description="Helical" evidence="6">
    <location>
        <begin position="250"/>
        <end position="272"/>
    </location>
</feature>
<sequence>MTSKTETIRHKIARLAVRRPWLTLAVALMITAFFAVGLSRIEVRTIFSDLFPKHHPFVKTYKDHPNFGNPLTISLMVKRVDGKDIYNADTQKKIWDLSRDVDLVPGVDHDQIVSIATEKARYTVLTADGIYSNPILDEKPPVTPAELKEIKRRVNESPSVRTFLVSQDGTAAIINATFIERLVDYGVAFDAVQGLVAKYSDANHEIHVAGWPTLTGWVYHFGAQTTTIFAVTLILMFAFLLLAMRNAAGVLTPILVSALSAIWGFGFVGWIHDPIEPLLMVVPLLLIARSFSHSVQATERYYELLAEVGDKRKAAELSLAVMIAPGTLGIFTDVCGLLLVAIAPIPALERFAAFTGFWALMLIPTSVILTPVFLALLPAPRNLEKLVGEGHSSGLIHRLLNRALTRLSSLSVGKNAKWTAMAFVVVTAVSIALVTQIQVGNPVEGSNLLKEDSEFNTAVRAINQDFPGVMTLEIIFEGKQGRIVRQSETLTTMRHLQYCLEGKAHPPTATLSFADYAPEANRLFNGGHPKWSPLDRSDAAAAAASSALMLGTSPAAYSHVADFEQKNATVSVWYANNKQATVDAALQDARACLKEVGTEHPTFRIRLASGSIALQQSINDTIDKYQWYILAGLNVVIAIGCSLAYRSVVAAMILLVPVNLANMMLTAYMVLGGLGLDVNSLPILSIGIGVGIDYGIYQLSRICEEYRGAQDIGEAIRRALLTCGKAILFTSLLMTIGILPWHFMSDLKFLSDMGLLLVVVMAINMILALVLVPLLVFLIKPKFISSEHHFLSESVEGLLDTPEHAAAEAKLIAQAT</sequence>
<dbReference type="Gene3D" id="1.20.1640.10">
    <property type="entry name" value="Multidrug efflux transporter AcrB transmembrane domain"/>
    <property type="match status" value="2"/>
</dbReference>
<dbReference type="Proteomes" id="UP000501991">
    <property type="component" value="Chromosome"/>
</dbReference>
<dbReference type="KEGG" id="azq:G3580_12355"/>
<name>A0A6C1B5N8_9RHOO</name>
<evidence type="ECO:0000256" key="1">
    <source>
        <dbReference type="ARBA" id="ARBA00004651"/>
    </source>
</evidence>
<feature type="transmembrane region" description="Helical" evidence="6">
    <location>
        <begin position="21"/>
        <end position="41"/>
    </location>
</feature>
<evidence type="ECO:0000256" key="3">
    <source>
        <dbReference type="ARBA" id="ARBA00022692"/>
    </source>
</evidence>
<comment type="subcellular location">
    <subcellularLocation>
        <location evidence="1">Cell membrane</location>
        <topology evidence="1">Multi-pass membrane protein</topology>
    </subcellularLocation>
</comment>
<feature type="transmembrane region" description="Helical" evidence="6">
    <location>
        <begin position="418"/>
        <end position="439"/>
    </location>
</feature>
<evidence type="ECO:0000256" key="2">
    <source>
        <dbReference type="ARBA" id="ARBA00022475"/>
    </source>
</evidence>
<evidence type="ECO:0000313" key="9">
    <source>
        <dbReference type="Proteomes" id="UP000501991"/>
    </source>
</evidence>
<dbReference type="RefSeq" id="WP_173765937.1">
    <property type="nucleotide sequence ID" value="NZ_CP048836.1"/>
</dbReference>
<reference evidence="8 9" key="1">
    <citation type="submission" date="2020-02" db="EMBL/GenBank/DDBJ databases">
        <title>Nitrogenibacter mangrovi gen. nov., sp. nov. isolated from mangrove sediment, a denitrifying betaproteobacterium.</title>
        <authorList>
            <person name="Liao H."/>
            <person name="Tian Y."/>
        </authorList>
    </citation>
    <scope>NUCLEOTIDE SEQUENCE [LARGE SCALE GENOMIC DNA]</scope>
    <source>
        <strain evidence="8 9">M9-3-2</strain>
    </source>
</reference>
<dbReference type="AlphaFoldDB" id="A0A6C1B5N8"/>
<evidence type="ECO:0000313" key="8">
    <source>
        <dbReference type="EMBL" id="QID18359.1"/>
    </source>
</evidence>
<dbReference type="InterPro" id="IPR004869">
    <property type="entry name" value="MMPL_dom"/>
</dbReference>
<dbReference type="Pfam" id="PF03176">
    <property type="entry name" value="MMPL"/>
    <property type="match status" value="2"/>
</dbReference>
<keyword evidence="5 6" id="KW-0472">Membrane</keyword>
<dbReference type="SUPFAM" id="SSF82866">
    <property type="entry name" value="Multidrug efflux transporter AcrB transmembrane domain"/>
    <property type="match status" value="2"/>
</dbReference>
<gene>
    <name evidence="8" type="ORF">G3580_12355</name>
</gene>
<feature type="domain" description="Membrane transport protein MMPL" evidence="7">
    <location>
        <begin position="157"/>
        <end position="272"/>
    </location>
</feature>